<dbReference type="GO" id="GO:0005829">
    <property type="term" value="C:cytosol"/>
    <property type="evidence" value="ECO:0007669"/>
    <property type="project" value="TreeGrafter"/>
</dbReference>
<dbReference type="SMART" id="SM01018">
    <property type="entry name" value="B12-binding_2"/>
    <property type="match status" value="1"/>
</dbReference>
<evidence type="ECO:0000313" key="6">
    <source>
        <dbReference type="EMBL" id="HFK19859.1"/>
    </source>
</evidence>
<dbReference type="InterPro" id="IPR036594">
    <property type="entry name" value="Meth_synthase_dom"/>
</dbReference>
<keyword evidence="3" id="KW-0170">Cobalt</keyword>
<evidence type="ECO:0000259" key="4">
    <source>
        <dbReference type="PROSITE" id="PS51332"/>
    </source>
</evidence>
<dbReference type="PANTHER" id="PTHR45833:SF1">
    <property type="entry name" value="METHIONINE SYNTHASE"/>
    <property type="match status" value="1"/>
</dbReference>
<dbReference type="SUPFAM" id="SSF52242">
    <property type="entry name" value="Cobalamin (vitamin B12)-binding domain"/>
    <property type="match status" value="1"/>
</dbReference>
<comment type="caution">
    <text evidence="6">The sequence shown here is derived from an EMBL/GenBank/DDBJ whole genome shotgun (WGS) entry which is preliminary data.</text>
</comment>
<dbReference type="InterPro" id="IPR006158">
    <property type="entry name" value="Cobalamin-bd"/>
</dbReference>
<comment type="similarity">
    <text evidence="1">Belongs to the methylamine corrinoid protein family.</text>
</comment>
<dbReference type="GO" id="GO:0031419">
    <property type="term" value="F:cobalamin binding"/>
    <property type="evidence" value="ECO:0007669"/>
    <property type="project" value="InterPro"/>
</dbReference>
<protein>
    <submittedName>
        <fullName evidence="6">Cobalamin-binding protein</fullName>
    </submittedName>
</protein>
<dbReference type="GO" id="GO:0046872">
    <property type="term" value="F:metal ion binding"/>
    <property type="evidence" value="ECO:0007669"/>
    <property type="project" value="UniProtKB-KW"/>
</dbReference>
<accession>A0A7C3J1T0</accession>
<gene>
    <name evidence="6" type="ORF">ENS19_01105</name>
</gene>
<reference evidence="6" key="1">
    <citation type="journal article" date="2020" name="mSystems">
        <title>Genome- and Community-Level Interaction Insights into Carbon Utilization and Element Cycling Functions of Hydrothermarchaeota in Hydrothermal Sediment.</title>
        <authorList>
            <person name="Zhou Z."/>
            <person name="Liu Y."/>
            <person name="Xu W."/>
            <person name="Pan J."/>
            <person name="Luo Z.H."/>
            <person name="Li M."/>
        </authorList>
    </citation>
    <scope>NUCLEOTIDE SEQUENCE [LARGE SCALE GENOMIC DNA]</scope>
    <source>
        <strain evidence="6">SpSt-468</strain>
    </source>
</reference>
<evidence type="ECO:0000256" key="1">
    <source>
        <dbReference type="ARBA" id="ARBA00010854"/>
    </source>
</evidence>
<dbReference type="SUPFAM" id="SSF47644">
    <property type="entry name" value="Methionine synthase domain"/>
    <property type="match status" value="1"/>
</dbReference>
<evidence type="ECO:0000259" key="5">
    <source>
        <dbReference type="PROSITE" id="PS51337"/>
    </source>
</evidence>
<dbReference type="PROSITE" id="PS51332">
    <property type="entry name" value="B12_BINDING"/>
    <property type="match status" value="1"/>
</dbReference>
<dbReference type="CDD" id="cd02070">
    <property type="entry name" value="corrinoid_protein_B12-BD"/>
    <property type="match status" value="1"/>
</dbReference>
<dbReference type="AlphaFoldDB" id="A0A7C3J1T0"/>
<dbReference type="InterPro" id="IPR036724">
    <property type="entry name" value="Cobalamin-bd_sf"/>
</dbReference>
<dbReference type="GO" id="GO:0008705">
    <property type="term" value="F:methionine synthase activity"/>
    <property type="evidence" value="ECO:0007669"/>
    <property type="project" value="TreeGrafter"/>
</dbReference>
<dbReference type="InterPro" id="IPR050554">
    <property type="entry name" value="Met_Synthase/Corrinoid"/>
</dbReference>
<keyword evidence="2" id="KW-0479">Metal-binding</keyword>
<evidence type="ECO:0000256" key="3">
    <source>
        <dbReference type="ARBA" id="ARBA00023285"/>
    </source>
</evidence>
<dbReference type="FunFam" id="3.40.50.280:FF:000003">
    <property type="entry name" value="Dimethylamine methyltransferase corrinoid protein"/>
    <property type="match status" value="1"/>
</dbReference>
<sequence length="240" mass="26314">MKCPDRGELEISEKNKLLEDLSKAVQAGDEEATTKLAKQAIELGIDPIEAIDNGLAIGMKIIGDKFSKQEIFLPEVMLAADAMKAAINILRPHIKGEISKKGKVVIGTMLGDIHDIGKNLVATMLEVNGFEVIDLGNDVPVQRFIEEAQKNNVDIIALSSLITASMFYMEDVVKNLEGLRLRDRFRVLIGGGPTTPTYAEEIGVDGWGRHAEEGVQVANQLVSEKRDRRLTKPIILGEVE</sequence>
<dbReference type="Pfam" id="PF02607">
    <property type="entry name" value="B12-binding_2"/>
    <property type="match status" value="1"/>
</dbReference>
<name>A0A7C3J1T0_9CREN</name>
<feature type="domain" description="B12-binding N-terminal" evidence="5">
    <location>
        <begin position="8"/>
        <end position="102"/>
    </location>
</feature>
<dbReference type="Pfam" id="PF02310">
    <property type="entry name" value="B12-binding"/>
    <property type="match status" value="1"/>
</dbReference>
<organism evidence="6">
    <name type="scientific">Candidatus Methanomethylicus mesodigestus</name>
    <dbReference type="NCBI Taxonomy" id="1867258"/>
    <lineage>
        <taxon>Archaea</taxon>
        <taxon>Thermoproteota</taxon>
        <taxon>Methanosuratincolia</taxon>
        <taxon>Candidatus Methanomethylicales</taxon>
        <taxon>Candidatus Methanomethylicaceae</taxon>
        <taxon>Candidatus Methanomethylicus</taxon>
    </lineage>
</organism>
<dbReference type="Gene3D" id="1.10.1240.10">
    <property type="entry name" value="Methionine synthase domain"/>
    <property type="match status" value="1"/>
</dbReference>
<dbReference type="InterPro" id="IPR003759">
    <property type="entry name" value="Cbl-bd_cap"/>
</dbReference>
<evidence type="ECO:0000256" key="2">
    <source>
        <dbReference type="ARBA" id="ARBA00022723"/>
    </source>
</evidence>
<dbReference type="GO" id="GO:0046653">
    <property type="term" value="P:tetrahydrofolate metabolic process"/>
    <property type="evidence" value="ECO:0007669"/>
    <property type="project" value="TreeGrafter"/>
</dbReference>
<proteinExistence type="inferred from homology"/>
<dbReference type="EMBL" id="DSTX01000001">
    <property type="protein sequence ID" value="HFK19859.1"/>
    <property type="molecule type" value="Genomic_DNA"/>
</dbReference>
<dbReference type="Gene3D" id="3.40.50.280">
    <property type="entry name" value="Cobalamin-binding domain"/>
    <property type="match status" value="1"/>
</dbReference>
<feature type="domain" description="B12-binding" evidence="4">
    <location>
        <begin position="101"/>
        <end position="232"/>
    </location>
</feature>
<dbReference type="PANTHER" id="PTHR45833">
    <property type="entry name" value="METHIONINE SYNTHASE"/>
    <property type="match status" value="1"/>
</dbReference>
<dbReference type="PROSITE" id="PS51337">
    <property type="entry name" value="B12_BINDING_NTER"/>
    <property type="match status" value="1"/>
</dbReference>
<dbReference type="GO" id="GO:0050667">
    <property type="term" value="P:homocysteine metabolic process"/>
    <property type="evidence" value="ECO:0007669"/>
    <property type="project" value="TreeGrafter"/>
</dbReference>